<proteinExistence type="predicted"/>
<dbReference type="Proteomes" id="UP001139308">
    <property type="component" value="Unassembled WGS sequence"/>
</dbReference>
<dbReference type="RefSeq" id="WP_238466486.1">
    <property type="nucleotide sequence ID" value="NZ_JAKLJA010000025.1"/>
</dbReference>
<accession>A0A9X1RXL3</accession>
<comment type="caution">
    <text evidence="2">The sequence shown here is derived from an EMBL/GenBank/DDBJ whole genome shotgun (WGS) entry which is preliminary data.</text>
</comment>
<feature type="region of interest" description="Disordered" evidence="1">
    <location>
        <begin position="54"/>
        <end position="82"/>
    </location>
</feature>
<evidence type="ECO:0000313" key="2">
    <source>
        <dbReference type="EMBL" id="MCG5076563.1"/>
    </source>
</evidence>
<dbReference type="EMBL" id="JAKLJA010000025">
    <property type="protein sequence ID" value="MCG5076563.1"/>
    <property type="molecule type" value="Genomic_DNA"/>
</dbReference>
<name>A0A9X1RXL3_9BURK</name>
<keyword evidence="3" id="KW-1185">Reference proteome</keyword>
<gene>
    <name evidence="2" type="ORF">L5014_24905</name>
</gene>
<dbReference type="AlphaFoldDB" id="A0A9X1RXL3"/>
<organism evidence="2 3">
    <name type="scientific">Paraburkholderia tagetis</name>
    <dbReference type="NCBI Taxonomy" id="2913261"/>
    <lineage>
        <taxon>Bacteria</taxon>
        <taxon>Pseudomonadati</taxon>
        <taxon>Pseudomonadota</taxon>
        <taxon>Betaproteobacteria</taxon>
        <taxon>Burkholderiales</taxon>
        <taxon>Burkholderiaceae</taxon>
        <taxon>Paraburkholderia</taxon>
    </lineage>
</organism>
<evidence type="ECO:0000256" key="1">
    <source>
        <dbReference type="SAM" id="MobiDB-lite"/>
    </source>
</evidence>
<sequence>MCRASNVIASTAMDTRGREPVLLKAMRGAIQQRCRLSMSTKPARMPARKLLESNKFLGPHDGGRLQAKRSAPWPGTESDRRARRTVTLAGEVRRHFAK</sequence>
<reference evidence="2" key="1">
    <citation type="submission" date="2022-01" db="EMBL/GenBank/DDBJ databases">
        <title>Genome sequence and assembly of Parabukholderia sp. RG36.</title>
        <authorList>
            <person name="Chhetri G."/>
        </authorList>
    </citation>
    <scope>NUCLEOTIDE SEQUENCE</scope>
    <source>
        <strain evidence="2">RG36</strain>
    </source>
</reference>
<evidence type="ECO:0000313" key="3">
    <source>
        <dbReference type="Proteomes" id="UP001139308"/>
    </source>
</evidence>
<protein>
    <submittedName>
        <fullName evidence="2">Uncharacterized protein</fullName>
    </submittedName>
</protein>